<dbReference type="GO" id="GO:0016874">
    <property type="term" value="F:ligase activity"/>
    <property type="evidence" value="ECO:0007669"/>
    <property type="project" value="UniProtKB-KW"/>
</dbReference>
<dbReference type="Gene3D" id="3.60.15.10">
    <property type="entry name" value="Ribonuclease Z/Hydroxyacylglutathione hydrolase-like"/>
    <property type="match status" value="1"/>
</dbReference>
<dbReference type="EMBL" id="NOXV01000262">
    <property type="protein sequence ID" value="OYQ37019.1"/>
    <property type="molecule type" value="Genomic_DNA"/>
</dbReference>
<dbReference type="RefSeq" id="WP_094414768.1">
    <property type="nucleotide sequence ID" value="NZ_NOXV01000262.1"/>
</dbReference>
<dbReference type="InterPro" id="IPR026360">
    <property type="entry name" value="Xnuc_lig_assoc"/>
</dbReference>
<protein>
    <submittedName>
        <fullName evidence="2">DNA ligase-associated DEXH box helicase</fullName>
    </submittedName>
</protein>
<accession>A0A255Z6F5</accession>
<dbReference type="NCBIfam" id="TIGR04122">
    <property type="entry name" value="Xnuc_lig_assoc"/>
    <property type="match status" value="1"/>
</dbReference>
<keyword evidence="2" id="KW-0436">Ligase</keyword>
<dbReference type="PANTHER" id="PTHR11203">
    <property type="entry name" value="CLEAVAGE AND POLYADENYLATION SPECIFICITY FACTOR FAMILY MEMBER"/>
    <property type="match status" value="1"/>
</dbReference>
<reference evidence="2 3" key="1">
    <citation type="submission" date="2017-07" db="EMBL/GenBank/DDBJ databases">
        <title>Flavobacterium cyanobacteriorum sp. nov., isolated from cyanobacterial aggregates in a eutrophic lake.</title>
        <authorList>
            <person name="Cai H."/>
        </authorList>
    </citation>
    <scope>NUCLEOTIDE SEQUENCE [LARGE SCALE GENOMIC DNA]</scope>
    <source>
        <strain evidence="2 3">TH021</strain>
    </source>
</reference>
<proteinExistence type="predicted"/>
<evidence type="ECO:0000256" key="1">
    <source>
        <dbReference type="SAM" id="MobiDB-lite"/>
    </source>
</evidence>
<sequence length="349" mass="39363">MKQPLLAFNDKGIYCAQADVYLDPWRPVNHAIITHGHSDHARWGHRQYITHHMNVPVIKHRLGNIMVAGKDWGETFTINGVTFSFHPAGHIIGSAQVRVEYKGEVWVFTGDYKTEDDGLSTPYEAVKCHTFITENTFGLPAFKWLPQKEVMADINAWWAQNKAEGKTSILFGYTLGKAQRLLKHLDPEIGTIYTHGAVENMTEVLRSMADFPETTRVTSLIKKEDFPGSIVIAPPSAHGSTWIRKMTPYVTGAASGWMAFRGARRRRAIDRGFVLSDHCDWQGLLESIKATGAEKIICTHGYSDIFSQYLREIGYDARTEHTQYEGDEGEVTDVKDDETNNDITSTDEQ</sequence>
<dbReference type="SUPFAM" id="SSF56281">
    <property type="entry name" value="Metallo-hydrolase/oxidoreductase"/>
    <property type="match status" value="1"/>
</dbReference>
<name>A0A255Z6F5_9FLAO</name>
<evidence type="ECO:0000313" key="2">
    <source>
        <dbReference type="EMBL" id="OYQ37019.1"/>
    </source>
</evidence>
<dbReference type="AlphaFoldDB" id="A0A255Z6F5"/>
<dbReference type="InterPro" id="IPR050698">
    <property type="entry name" value="MBL"/>
</dbReference>
<dbReference type="InterPro" id="IPR036866">
    <property type="entry name" value="RibonucZ/Hydroxyglut_hydro"/>
</dbReference>
<comment type="caution">
    <text evidence="2">The sequence shown here is derived from an EMBL/GenBank/DDBJ whole genome shotgun (WGS) entry which is preliminary data.</text>
</comment>
<evidence type="ECO:0000313" key="3">
    <source>
        <dbReference type="Proteomes" id="UP000216605"/>
    </source>
</evidence>
<dbReference type="Proteomes" id="UP000216605">
    <property type="component" value="Unassembled WGS sequence"/>
</dbReference>
<dbReference type="OrthoDB" id="9803916at2"/>
<dbReference type="GO" id="GO:0004521">
    <property type="term" value="F:RNA endonuclease activity"/>
    <property type="evidence" value="ECO:0007669"/>
    <property type="project" value="TreeGrafter"/>
</dbReference>
<dbReference type="PANTHER" id="PTHR11203:SF49">
    <property type="entry name" value="BLL1145 PROTEIN"/>
    <property type="match status" value="1"/>
</dbReference>
<keyword evidence="3" id="KW-1185">Reference proteome</keyword>
<gene>
    <name evidence="2" type="ORF">CHU92_08980</name>
</gene>
<feature type="region of interest" description="Disordered" evidence="1">
    <location>
        <begin position="324"/>
        <end position="349"/>
    </location>
</feature>
<organism evidence="2 3">
    <name type="scientific">Flavobacterium cyanobacteriorum</name>
    <dbReference type="NCBI Taxonomy" id="2022802"/>
    <lineage>
        <taxon>Bacteria</taxon>
        <taxon>Pseudomonadati</taxon>
        <taxon>Bacteroidota</taxon>
        <taxon>Flavobacteriia</taxon>
        <taxon>Flavobacteriales</taxon>
        <taxon>Flavobacteriaceae</taxon>
        <taxon>Flavobacterium</taxon>
    </lineage>
</organism>
<feature type="compositionally biased region" description="Acidic residues" evidence="1">
    <location>
        <begin position="339"/>
        <end position="349"/>
    </location>
</feature>